<dbReference type="Gene3D" id="1.10.10.60">
    <property type="entry name" value="Homeodomain-like"/>
    <property type="match status" value="2"/>
</dbReference>
<dbReference type="SMART" id="SM00448">
    <property type="entry name" value="REC"/>
    <property type="match status" value="1"/>
</dbReference>
<comment type="caution">
    <text evidence="11">The sequence shown here is derived from an EMBL/GenBank/DDBJ whole genome shotgun (WGS) entry which is preliminary data.</text>
</comment>
<dbReference type="SMART" id="SM00342">
    <property type="entry name" value="HTH_ARAC"/>
    <property type="match status" value="1"/>
</dbReference>
<comment type="subcellular location">
    <subcellularLocation>
        <location evidence="1">Cytoplasm</location>
    </subcellularLocation>
</comment>
<dbReference type="InterPro" id="IPR009057">
    <property type="entry name" value="Homeodomain-like_sf"/>
</dbReference>
<evidence type="ECO:0000259" key="9">
    <source>
        <dbReference type="PROSITE" id="PS01124"/>
    </source>
</evidence>
<evidence type="ECO:0000313" key="11">
    <source>
        <dbReference type="EMBL" id="MFD2610880.1"/>
    </source>
</evidence>
<accession>A0ABW5P8S3</accession>
<keyword evidence="6" id="KW-0238">DNA-binding</keyword>
<dbReference type="SUPFAM" id="SSF46689">
    <property type="entry name" value="Homeodomain-like"/>
    <property type="match status" value="1"/>
</dbReference>
<dbReference type="PROSITE" id="PS00041">
    <property type="entry name" value="HTH_ARAC_FAMILY_1"/>
    <property type="match status" value="1"/>
</dbReference>
<dbReference type="InterPro" id="IPR011006">
    <property type="entry name" value="CheY-like_superfamily"/>
</dbReference>
<keyword evidence="7" id="KW-0804">Transcription</keyword>
<dbReference type="CDD" id="cd17536">
    <property type="entry name" value="REC_YesN-like"/>
    <property type="match status" value="1"/>
</dbReference>
<keyword evidence="5" id="KW-0805">Transcription regulation</keyword>
<dbReference type="RefSeq" id="WP_377599021.1">
    <property type="nucleotide sequence ID" value="NZ_JBHUME010000002.1"/>
</dbReference>
<dbReference type="Pfam" id="PF12833">
    <property type="entry name" value="HTH_18"/>
    <property type="match status" value="1"/>
</dbReference>
<evidence type="ECO:0000256" key="2">
    <source>
        <dbReference type="ARBA" id="ARBA00022490"/>
    </source>
</evidence>
<dbReference type="Pfam" id="PF17853">
    <property type="entry name" value="GGDEF_2"/>
    <property type="match status" value="1"/>
</dbReference>
<dbReference type="Gene3D" id="3.40.50.2300">
    <property type="match status" value="1"/>
</dbReference>
<dbReference type="Pfam" id="PF00072">
    <property type="entry name" value="Response_reg"/>
    <property type="match status" value="1"/>
</dbReference>
<feature type="domain" description="HTH araC/xylS-type" evidence="9">
    <location>
        <begin position="428"/>
        <end position="527"/>
    </location>
</feature>
<evidence type="ECO:0000256" key="3">
    <source>
        <dbReference type="ARBA" id="ARBA00022553"/>
    </source>
</evidence>
<dbReference type="InterPro" id="IPR018060">
    <property type="entry name" value="HTH_AraC"/>
</dbReference>
<keyword evidence="2" id="KW-0963">Cytoplasm</keyword>
<dbReference type="EMBL" id="JBHUME010000002">
    <property type="protein sequence ID" value="MFD2610880.1"/>
    <property type="molecule type" value="Genomic_DNA"/>
</dbReference>
<reference evidence="12" key="1">
    <citation type="journal article" date="2019" name="Int. J. Syst. Evol. Microbiol.">
        <title>The Global Catalogue of Microorganisms (GCM) 10K type strain sequencing project: providing services to taxonomists for standard genome sequencing and annotation.</title>
        <authorList>
            <consortium name="The Broad Institute Genomics Platform"/>
            <consortium name="The Broad Institute Genome Sequencing Center for Infectious Disease"/>
            <person name="Wu L."/>
            <person name="Ma J."/>
        </authorList>
    </citation>
    <scope>NUCLEOTIDE SEQUENCE [LARGE SCALE GENOMIC DNA]</scope>
    <source>
        <strain evidence="12">KCTC 3950</strain>
    </source>
</reference>
<evidence type="ECO:0000256" key="1">
    <source>
        <dbReference type="ARBA" id="ARBA00004496"/>
    </source>
</evidence>
<dbReference type="PANTHER" id="PTHR42713">
    <property type="entry name" value="HISTIDINE KINASE-RELATED"/>
    <property type="match status" value="1"/>
</dbReference>
<dbReference type="PROSITE" id="PS50110">
    <property type="entry name" value="RESPONSE_REGULATORY"/>
    <property type="match status" value="1"/>
</dbReference>
<evidence type="ECO:0000256" key="5">
    <source>
        <dbReference type="ARBA" id="ARBA00023015"/>
    </source>
</evidence>
<protein>
    <submittedName>
        <fullName evidence="11">Response regulator</fullName>
    </submittedName>
</protein>
<evidence type="ECO:0000259" key="10">
    <source>
        <dbReference type="PROSITE" id="PS50110"/>
    </source>
</evidence>
<dbReference type="InterPro" id="IPR041522">
    <property type="entry name" value="CdaR_GGDEF"/>
</dbReference>
<sequence length="529" mass="61296">MINMMIVDDESIFREYLKTTIDWGQYGFQITAEGKNGVHALEQAELHPPDIALLDINMPFMDGIELAEKLLERYPHVRIVLITGHSEFEYARKAIRLGVKDYILKPFTKEELLLTMLKIRQDIEIEQQEKTTAISQQAIMKERLLNRMISKDYNGTQEDTVRQLDELGIRAQSGLFQVACIEIDHLDQKWNEVSEKLLWKFAVTNVLGEIIQIRGSHLMFTDADGRIVSLLEFEDEAAVHEFDKDDYGMLCQLIKKHLKFTITIGLGSVHNGYNHIYSSYMEALVSLQNKFNMGNDRCIEYERYRDEFSGLGFYPAEMNERLLGHMRSGESAKVAEQLTEMFRYIREQRTSVDHTYMICMNVISLCLSFVTEAGYDVEDVYSEGFSPFSELKKLESIHETEKWMKHLYKQAVEYAGSHRMTKARKNALAAKEYIDGHYADPELSVERIAGHIYINSSYLRSIFKKEWQTTVSDYITHVRLQKAKELITAGRSRLSDISEQVGYNDAGYFSKAFKKYVGMTPSEYENTRN</sequence>
<feature type="modified residue" description="4-aspartylphosphate" evidence="8">
    <location>
        <position position="55"/>
    </location>
</feature>
<dbReference type="InterPro" id="IPR018062">
    <property type="entry name" value="HTH_AraC-typ_CS"/>
</dbReference>
<dbReference type="InterPro" id="IPR001789">
    <property type="entry name" value="Sig_transdc_resp-reg_receiver"/>
</dbReference>
<gene>
    <name evidence="11" type="ORF">ACFSUF_00420</name>
</gene>
<evidence type="ECO:0000256" key="7">
    <source>
        <dbReference type="ARBA" id="ARBA00023163"/>
    </source>
</evidence>
<feature type="domain" description="Response regulatory" evidence="10">
    <location>
        <begin position="3"/>
        <end position="120"/>
    </location>
</feature>
<dbReference type="Proteomes" id="UP001597541">
    <property type="component" value="Unassembled WGS sequence"/>
</dbReference>
<proteinExistence type="predicted"/>
<evidence type="ECO:0000313" key="12">
    <source>
        <dbReference type="Proteomes" id="UP001597541"/>
    </source>
</evidence>
<dbReference type="PANTHER" id="PTHR42713:SF3">
    <property type="entry name" value="TRANSCRIPTIONAL REGULATORY PROTEIN HPTR"/>
    <property type="match status" value="1"/>
</dbReference>
<evidence type="ECO:0000256" key="6">
    <source>
        <dbReference type="ARBA" id="ARBA00023125"/>
    </source>
</evidence>
<dbReference type="PROSITE" id="PS01124">
    <property type="entry name" value="HTH_ARAC_FAMILY_2"/>
    <property type="match status" value="1"/>
</dbReference>
<organism evidence="11 12">
    <name type="scientific">Paenibacillus gansuensis</name>
    <dbReference type="NCBI Taxonomy" id="306542"/>
    <lineage>
        <taxon>Bacteria</taxon>
        <taxon>Bacillati</taxon>
        <taxon>Bacillota</taxon>
        <taxon>Bacilli</taxon>
        <taxon>Bacillales</taxon>
        <taxon>Paenibacillaceae</taxon>
        <taxon>Paenibacillus</taxon>
    </lineage>
</organism>
<keyword evidence="3 8" id="KW-0597">Phosphoprotein</keyword>
<evidence type="ECO:0000256" key="8">
    <source>
        <dbReference type="PROSITE-ProRule" id="PRU00169"/>
    </source>
</evidence>
<keyword evidence="4" id="KW-0902">Two-component regulatory system</keyword>
<dbReference type="InterPro" id="IPR020449">
    <property type="entry name" value="Tscrpt_reg_AraC-type_HTH"/>
</dbReference>
<dbReference type="InterPro" id="IPR051552">
    <property type="entry name" value="HptR"/>
</dbReference>
<dbReference type="SUPFAM" id="SSF52172">
    <property type="entry name" value="CheY-like"/>
    <property type="match status" value="1"/>
</dbReference>
<evidence type="ECO:0000256" key="4">
    <source>
        <dbReference type="ARBA" id="ARBA00023012"/>
    </source>
</evidence>
<dbReference type="PRINTS" id="PR00032">
    <property type="entry name" value="HTHARAC"/>
</dbReference>
<keyword evidence="12" id="KW-1185">Reference proteome</keyword>
<name>A0ABW5P8S3_9BACL</name>